<reference evidence="1" key="1">
    <citation type="submission" date="2014-11" db="EMBL/GenBank/DDBJ databases">
        <authorList>
            <person name="Amaro Gonzalez C."/>
        </authorList>
    </citation>
    <scope>NUCLEOTIDE SEQUENCE</scope>
</reference>
<organism evidence="1">
    <name type="scientific">Anguilla anguilla</name>
    <name type="common">European freshwater eel</name>
    <name type="synonym">Muraena anguilla</name>
    <dbReference type="NCBI Taxonomy" id="7936"/>
    <lineage>
        <taxon>Eukaryota</taxon>
        <taxon>Metazoa</taxon>
        <taxon>Chordata</taxon>
        <taxon>Craniata</taxon>
        <taxon>Vertebrata</taxon>
        <taxon>Euteleostomi</taxon>
        <taxon>Actinopterygii</taxon>
        <taxon>Neopterygii</taxon>
        <taxon>Teleostei</taxon>
        <taxon>Anguilliformes</taxon>
        <taxon>Anguillidae</taxon>
        <taxon>Anguilla</taxon>
    </lineage>
</organism>
<dbReference type="AlphaFoldDB" id="A0A0E9QYY9"/>
<reference evidence="1" key="2">
    <citation type="journal article" date="2015" name="Fish Shellfish Immunol.">
        <title>Early steps in the European eel (Anguilla anguilla)-Vibrio vulnificus interaction in the gills: Role of the RtxA13 toxin.</title>
        <authorList>
            <person name="Callol A."/>
            <person name="Pajuelo D."/>
            <person name="Ebbesson L."/>
            <person name="Teles M."/>
            <person name="MacKenzie S."/>
            <person name="Amaro C."/>
        </authorList>
    </citation>
    <scope>NUCLEOTIDE SEQUENCE</scope>
</reference>
<name>A0A0E9QYY9_ANGAN</name>
<proteinExistence type="predicted"/>
<sequence length="18" mass="2155">MHCFFSVCYVMARSFVVK</sequence>
<dbReference type="EMBL" id="GBXM01087122">
    <property type="protein sequence ID" value="JAH21455.1"/>
    <property type="molecule type" value="Transcribed_RNA"/>
</dbReference>
<protein>
    <submittedName>
        <fullName evidence="1">Uncharacterized protein</fullName>
    </submittedName>
</protein>
<accession>A0A0E9QYY9</accession>
<evidence type="ECO:0000313" key="1">
    <source>
        <dbReference type="EMBL" id="JAH21455.1"/>
    </source>
</evidence>